<dbReference type="FunFam" id="3.40.50.880:FF:000022">
    <property type="entry name" value="protein deglycase DJ-1"/>
    <property type="match status" value="1"/>
</dbReference>
<protein>
    <recommendedName>
        <fullName evidence="2">D-lactate dehydratase</fullName>
        <ecNumber evidence="2">4.2.1.130</ecNumber>
    </recommendedName>
</protein>
<dbReference type="EMBL" id="AZBU02000001">
    <property type="protein sequence ID" value="TMS34206.1"/>
    <property type="molecule type" value="Genomic_DNA"/>
</dbReference>
<dbReference type="InterPro" id="IPR002818">
    <property type="entry name" value="DJ-1/PfpI"/>
</dbReference>
<dbReference type="InterPro" id="IPR006287">
    <property type="entry name" value="DJ-1"/>
</dbReference>
<feature type="domain" description="DJ-1/PfpI" evidence="5">
    <location>
        <begin position="25"/>
        <end position="188"/>
    </location>
</feature>
<gene>
    <name evidence="6" type="ORF">L596_001843</name>
</gene>
<reference evidence="6 7" key="1">
    <citation type="journal article" date="2015" name="Genome Biol.">
        <title>Comparative genomics of Steinernema reveals deeply conserved gene regulatory networks.</title>
        <authorList>
            <person name="Dillman A.R."/>
            <person name="Macchietto M."/>
            <person name="Porter C.F."/>
            <person name="Rogers A."/>
            <person name="Williams B."/>
            <person name="Antoshechkin I."/>
            <person name="Lee M.M."/>
            <person name="Goodwin Z."/>
            <person name="Lu X."/>
            <person name="Lewis E.E."/>
            <person name="Goodrich-Blair H."/>
            <person name="Stock S.P."/>
            <person name="Adams B.J."/>
            <person name="Sternberg P.W."/>
            <person name="Mortazavi A."/>
        </authorList>
    </citation>
    <scope>NUCLEOTIDE SEQUENCE [LARGE SCALE GENOMIC DNA]</scope>
    <source>
        <strain evidence="6 7">ALL</strain>
    </source>
</reference>
<dbReference type="Proteomes" id="UP000298663">
    <property type="component" value="Unassembled WGS sequence"/>
</dbReference>
<organism evidence="6 7">
    <name type="scientific">Steinernema carpocapsae</name>
    <name type="common">Entomopathogenic nematode</name>
    <dbReference type="NCBI Taxonomy" id="34508"/>
    <lineage>
        <taxon>Eukaryota</taxon>
        <taxon>Metazoa</taxon>
        <taxon>Ecdysozoa</taxon>
        <taxon>Nematoda</taxon>
        <taxon>Chromadorea</taxon>
        <taxon>Rhabditida</taxon>
        <taxon>Tylenchina</taxon>
        <taxon>Panagrolaimomorpha</taxon>
        <taxon>Strongyloidoidea</taxon>
        <taxon>Steinernematidae</taxon>
        <taxon>Steinernema</taxon>
    </lineage>
</organism>
<evidence type="ECO:0000313" key="7">
    <source>
        <dbReference type="Proteomes" id="UP000298663"/>
    </source>
</evidence>
<dbReference type="STRING" id="34508.A0A4U8UMR9"/>
<dbReference type="Pfam" id="PF01965">
    <property type="entry name" value="DJ-1_PfpI"/>
    <property type="match status" value="1"/>
</dbReference>
<dbReference type="Gene3D" id="3.40.50.880">
    <property type="match status" value="1"/>
</dbReference>
<dbReference type="GO" id="GO:0019172">
    <property type="term" value="F:glyoxalase III activity"/>
    <property type="evidence" value="ECO:0007669"/>
    <property type="project" value="UniProtKB-EC"/>
</dbReference>
<reference evidence="6 7" key="2">
    <citation type="journal article" date="2019" name="G3 (Bethesda)">
        <title>Hybrid Assembly of the Genome of the Entomopathogenic Nematode Steinernema carpocapsae Identifies the X-Chromosome.</title>
        <authorList>
            <person name="Serra L."/>
            <person name="Macchietto M."/>
            <person name="Macias-Munoz A."/>
            <person name="McGill C.J."/>
            <person name="Rodriguez I.M."/>
            <person name="Rodriguez B."/>
            <person name="Murad R."/>
            <person name="Mortazavi A."/>
        </authorList>
    </citation>
    <scope>NUCLEOTIDE SEQUENCE [LARGE SCALE GENOMIC DNA]</scope>
    <source>
        <strain evidence="6 7">ALL</strain>
    </source>
</reference>
<evidence type="ECO:0000256" key="4">
    <source>
        <dbReference type="ARBA" id="ARBA00048082"/>
    </source>
</evidence>
<evidence type="ECO:0000259" key="5">
    <source>
        <dbReference type="Pfam" id="PF01965"/>
    </source>
</evidence>
<evidence type="ECO:0000313" key="6">
    <source>
        <dbReference type="EMBL" id="TMS34206.1"/>
    </source>
</evidence>
<dbReference type="AlphaFoldDB" id="A0A4U8UMR9"/>
<proteinExistence type="predicted"/>
<accession>A0A4U8UMR9</accession>
<dbReference type="GO" id="GO:0005739">
    <property type="term" value="C:mitochondrion"/>
    <property type="evidence" value="ECO:0007669"/>
    <property type="project" value="TreeGrafter"/>
</dbReference>
<dbReference type="GO" id="GO:1902176">
    <property type="term" value="P:negative regulation of oxidative stress-induced intrinsic apoptotic signaling pathway"/>
    <property type="evidence" value="ECO:0007669"/>
    <property type="project" value="UniProtKB-ARBA"/>
</dbReference>
<comment type="caution">
    <text evidence="6">The sequence shown here is derived from an EMBL/GenBank/DDBJ whole genome shotgun (WGS) entry which is preliminary data.</text>
</comment>
<name>A0A4U8UMR9_STECR</name>
<dbReference type="CDD" id="cd03135">
    <property type="entry name" value="GATase1_DJ-1"/>
    <property type="match status" value="1"/>
</dbReference>
<keyword evidence="3" id="KW-0963">Cytoplasm</keyword>
<evidence type="ECO:0000256" key="2">
    <source>
        <dbReference type="ARBA" id="ARBA00013134"/>
    </source>
</evidence>
<keyword evidence="7" id="KW-1185">Reference proteome</keyword>
<sequence length="206" mass="22133">MISSSLLLKFASRSMNSAFIRNMHTALVLASDGSEDMELTITVDVLRRASMKVTVAGIQESDRVKCARGTVIVVDDKLSNVANNQYDVVCLPGGQPGSNNFAESQLVGEVLRAHEKAGSFIAAICAAPLALKSHEIAKGATLTSYPSVRSQLEGVGYKYTEDRVHVCGKLVTSRGPGTAFDFALKIVELLEGPMKSKEIREAMLVE</sequence>
<dbReference type="GO" id="GO:0005634">
    <property type="term" value="C:nucleus"/>
    <property type="evidence" value="ECO:0007669"/>
    <property type="project" value="TreeGrafter"/>
</dbReference>
<dbReference type="GO" id="GO:1903189">
    <property type="term" value="P:glyoxal metabolic process"/>
    <property type="evidence" value="ECO:0007669"/>
    <property type="project" value="UniProtKB-ARBA"/>
</dbReference>
<evidence type="ECO:0000256" key="3">
    <source>
        <dbReference type="ARBA" id="ARBA00022490"/>
    </source>
</evidence>
<comment type="subcellular location">
    <subcellularLocation>
        <location evidence="1">Cytoplasm</location>
    </subcellularLocation>
</comment>
<dbReference type="GO" id="GO:0036471">
    <property type="term" value="P:cellular response to glyoxal"/>
    <property type="evidence" value="ECO:0007669"/>
    <property type="project" value="UniProtKB-ARBA"/>
</dbReference>
<dbReference type="GO" id="GO:0046295">
    <property type="term" value="P:glycolate biosynthetic process"/>
    <property type="evidence" value="ECO:0007669"/>
    <property type="project" value="UniProtKB-ARBA"/>
</dbReference>
<dbReference type="InterPro" id="IPR029062">
    <property type="entry name" value="Class_I_gatase-like"/>
</dbReference>
<comment type="catalytic activity">
    <reaction evidence="4">
        <text>methylglyoxal + H2O = (R)-lactate + H(+)</text>
        <dbReference type="Rhea" id="RHEA:27754"/>
        <dbReference type="ChEBI" id="CHEBI:15377"/>
        <dbReference type="ChEBI" id="CHEBI:15378"/>
        <dbReference type="ChEBI" id="CHEBI:16004"/>
        <dbReference type="ChEBI" id="CHEBI:17158"/>
        <dbReference type="EC" id="4.2.1.130"/>
    </reaction>
</comment>
<dbReference type="PANTHER" id="PTHR48094:SF12">
    <property type="entry name" value="PARKINSON DISEASE PROTEIN 7 HOMOLOG"/>
    <property type="match status" value="1"/>
</dbReference>
<dbReference type="EC" id="4.2.1.130" evidence="2"/>
<dbReference type="NCBIfam" id="TIGR01383">
    <property type="entry name" value="not_thiJ"/>
    <property type="match status" value="1"/>
</dbReference>
<dbReference type="GO" id="GO:0006979">
    <property type="term" value="P:response to oxidative stress"/>
    <property type="evidence" value="ECO:0007669"/>
    <property type="project" value="TreeGrafter"/>
</dbReference>
<dbReference type="SUPFAM" id="SSF52317">
    <property type="entry name" value="Class I glutamine amidotransferase-like"/>
    <property type="match status" value="1"/>
</dbReference>
<evidence type="ECO:0000256" key="1">
    <source>
        <dbReference type="ARBA" id="ARBA00004496"/>
    </source>
</evidence>
<dbReference type="PANTHER" id="PTHR48094">
    <property type="entry name" value="PROTEIN/NUCLEIC ACID DEGLYCASE DJ-1-RELATED"/>
    <property type="match status" value="1"/>
</dbReference>
<dbReference type="InterPro" id="IPR050325">
    <property type="entry name" value="Prot/Nucl_acid_deglycase"/>
</dbReference>
<dbReference type="OrthoDB" id="543156at2759"/>